<dbReference type="PANTHER" id="PTHR43280">
    <property type="entry name" value="ARAC-FAMILY TRANSCRIPTIONAL REGULATOR"/>
    <property type="match status" value="1"/>
</dbReference>
<keyword evidence="2" id="KW-0238">DNA-binding</keyword>
<dbReference type="EMBL" id="CP031188">
    <property type="protein sequence ID" value="AXG74703.1"/>
    <property type="molecule type" value="Genomic_DNA"/>
</dbReference>
<proteinExistence type="predicted"/>
<keyword evidence="1" id="KW-0805">Transcription regulation</keyword>
<protein>
    <submittedName>
        <fullName evidence="5">AraC family transcriptional regulator</fullName>
    </submittedName>
</protein>
<dbReference type="InterPro" id="IPR018062">
    <property type="entry name" value="HTH_AraC-typ_CS"/>
</dbReference>
<dbReference type="SMART" id="SM00342">
    <property type="entry name" value="HTH_ARAC"/>
    <property type="match status" value="1"/>
</dbReference>
<dbReference type="Proteomes" id="UP000253951">
    <property type="component" value="Chromosome"/>
</dbReference>
<dbReference type="OrthoDB" id="952277at2"/>
<evidence type="ECO:0000256" key="3">
    <source>
        <dbReference type="ARBA" id="ARBA00023163"/>
    </source>
</evidence>
<gene>
    <name evidence="5" type="ORF">DVK85_10870</name>
</gene>
<accession>A0A345HDP3</accession>
<sequence>MKLIIKNMVCPRCITAVTQLLQVMDMQPLQVSLGEAITAKELDVNEITTVKQKLQEQGFELLEENKEKLIDRIKTIVIDKIHHSDQDKVVFSELLASELHKDYSGLSKLFSAEEGITLEHFIILQKIERVKELLLYNEMTLNEIADMLGYSSTAHLSAQFKKITGFTPTVFRKKGSELRKPLDNISQNI</sequence>
<dbReference type="Pfam" id="PF12833">
    <property type="entry name" value="HTH_18"/>
    <property type="match status" value="1"/>
</dbReference>
<dbReference type="InterPro" id="IPR009057">
    <property type="entry name" value="Homeodomain-like_sf"/>
</dbReference>
<evidence type="ECO:0000313" key="6">
    <source>
        <dbReference type="Proteomes" id="UP000253951"/>
    </source>
</evidence>
<evidence type="ECO:0000256" key="1">
    <source>
        <dbReference type="ARBA" id="ARBA00023015"/>
    </source>
</evidence>
<dbReference type="PROSITE" id="PS01124">
    <property type="entry name" value="HTH_ARAC_FAMILY_2"/>
    <property type="match status" value="1"/>
</dbReference>
<dbReference type="KEGG" id="fat:DVK85_10870"/>
<dbReference type="GO" id="GO:0043565">
    <property type="term" value="F:sequence-specific DNA binding"/>
    <property type="evidence" value="ECO:0007669"/>
    <property type="project" value="InterPro"/>
</dbReference>
<dbReference type="RefSeq" id="WP_114678461.1">
    <property type="nucleotide sequence ID" value="NZ_CP031188.1"/>
</dbReference>
<dbReference type="PANTHER" id="PTHR43280:SF28">
    <property type="entry name" value="HTH-TYPE TRANSCRIPTIONAL ACTIVATOR RHAS"/>
    <property type="match status" value="1"/>
</dbReference>
<reference evidence="5 6" key="1">
    <citation type="submission" date="2018-07" db="EMBL/GenBank/DDBJ databases">
        <title>Complete genome sequence of Flavobacterium arcticum type strain SM1502T.</title>
        <authorList>
            <person name="Li Y."/>
            <person name="Li D.-D."/>
        </authorList>
    </citation>
    <scope>NUCLEOTIDE SEQUENCE [LARGE SCALE GENOMIC DNA]</scope>
    <source>
        <strain evidence="5 6">SM1502</strain>
    </source>
</reference>
<dbReference type="AlphaFoldDB" id="A0A345HDP3"/>
<evidence type="ECO:0000256" key="2">
    <source>
        <dbReference type="ARBA" id="ARBA00023125"/>
    </source>
</evidence>
<evidence type="ECO:0000259" key="4">
    <source>
        <dbReference type="PROSITE" id="PS01124"/>
    </source>
</evidence>
<keyword evidence="3" id="KW-0804">Transcription</keyword>
<evidence type="ECO:0000313" key="5">
    <source>
        <dbReference type="EMBL" id="AXG74703.1"/>
    </source>
</evidence>
<keyword evidence="6" id="KW-1185">Reference proteome</keyword>
<feature type="domain" description="HTH araC/xylS-type" evidence="4">
    <location>
        <begin position="71"/>
        <end position="174"/>
    </location>
</feature>
<dbReference type="PROSITE" id="PS00041">
    <property type="entry name" value="HTH_ARAC_FAMILY_1"/>
    <property type="match status" value="1"/>
</dbReference>
<name>A0A345HDP3_9FLAO</name>
<dbReference type="GO" id="GO:0003700">
    <property type="term" value="F:DNA-binding transcription factor activity"/>
    <property type="evidence" value="ECO:0007669"/>
    <property type="project" value="InterPro"/>
</dbReference>
<dbReference type="SUPFAM" id="SSF46689">
    <property type="entry name" value="Homeodomain-like"/>
    <property type="match status" value="1"/>
</dbReference>
<organism evidence="5 6">
    <name type="scientific">Flavobacterium arcticum</name>
    <dbReference type="NCBI Taxonomy" id="1784713"/>
    <lineage>
        <taxon>Bacteria</taxon>
        <taxon>Pseudomonadati</taxon>
        <taxon>Bacteroidota</taxon>
        <taxon>Flavobacteriia</taxon>
        <taxon>Flavobacteriales</taxon>
        <taxon>Flavobacteriaceae</taxon>
        <taxon>Flavobacterium</taxon>
    </lineage>
</organism>
<dbReference type="Gene3D" id="1.10.10.60">
    <property type="entry name" value="Homeodomain-like"/>
    <property type="match status" value="1"/>
</dbReference>
<dbReference type="InterPro" id="IPR018060">
    <property type="entry name" value="HTH_AraC"/>
</dbReference>